<evidence type="ECO:0000313" key="2">
    <source>
        <dbReference type="EMBL" id="SCF31480.1"/>
    </source>
</evidence>
<dbReference type="InterPro" id="IPR045927">
    <property type="entry name" value="DUF6346"/>
</dbReference>
<feature type="transmembrane region" description="Helical" evidence="1">
    <location>
        <begin position="149"/>
        <end position="177"/>
    </location>
</feature>
<name>A0A1C4ZEP6_9ACTN</name>
<dbReference type="EMBL" id="FMCT01000008">
    <property type="protein sequence ID" value="SCF31480.1"/>
    <property type="molecule type" value="Genomic_DNA"/>
</dbReference>
<dbReference type="Proteomes" id="UP000183585">
    <property type="component" value="Unassembled WGS sequence"/>
</dbReference>
<gene>
    <name evidence="2" type="ORF">GA0070563_108102</name>
</gene>
<dbReference type="STRING" id="47853.TK50_11885"/>
<organism evidence="2 3">
    <name type="scientific">Micromonospora carbonacea</name>
    <dbReference type="NCBI Taxonomy" id="47853"/>
    <lineage>
        <taxon>Bacteria</taxon>
        <taxon>Bacillati</taxon>
        <taxon>Actinomycetota</taxon>
        <taxon>Actinomycetes</taxon>
        <taxon>Micromonosporales</taxon>
        <taxon>Micromonosporaceae</taxon>
        <taxon>Micromonospora</taxon>
    </lineage>
</organism>
<keyword evidence="1" id="KW-1133">Transmembrane helix</keyword>
<keyword evidence="3" id="KW-1185">Reference proteome</keyword>
<dbReference type="AlphaFoldDB" id="A0A1C4ZEP6"/>
<sequence>MSRTSPEEAAARQRELIAAYERRGPFWGRLAKLGAAVACAVAIVVSWLVFNTMTGFYSGTGVVKSTPAERPGQATVGECRRVGPVSGDGFGYWWRCAVTVRTGDGREVRIVTRNSAVTPADRGGPVDFREACFGKGNTDCRYGRPVSRVWALAVTILGMARIALTMMLIFAVGVYLINAVVGVPRYFAWVNRREARRNRVVSLPVILTNRPGPYPGSTSPCLRITFTCPDGPFAELYRSTGPRLLLAGVEVPVPGWGSHEFAVPAGPSSVRVVVPVGGTDDFAVAEHEVTVGVGETVELEYVAPTVLGLSGRIRVTGRTG</sequence>
<keyword evidence="1" id="KW-0812">Transmembrane</keyword>
<proteinExistence type="predicted"/>
<accession>A0A1C4ZEP6</accession>
<keyword evidence="1" id="KW-0472">Membrane</keyword>
<reference evidence="3" key="1">
    <citation type="submission" date="2016-06" db="EMBL/GenBank/DDBJ databases">
        <authorList>
            <person name="Varghese N."/>
            <person name="Submissions Spin"/>
        </authorList>
    </citation>
    <scope>NUCLEOTIDE SEQUENCE [LARGE SCALE GENOMIC DNA]</scope>
    <source>
        <strain evidence="3">DSM 43168</strain>
    </source>
</reference>
<protein>
    <submittedName>
        <fullName evidence="2">Uncharacterized protein</fullName>
    </submittedName>
</protein>
<evidence type="ECO:0000313" key="3">
    <source>
        <dbReference type="Proteomes" id="UP000183585"/>
    </source>
</evidence>
<evidence type="ECO:0000256" key="1">
    <source>
        <dbReference type="SAM" id="Phobius"/>
    </source>
</evidence>
<feature type="transmembrane region" description="Helical" evidence="1">
    <location>
        <begin position="30"/>
        <end position="50"/>
    </location>
</feature>
<dbReference type="Pfam" id="PF19873">
    <property type="entry name" value="DUF6346"/>
    <property type="match status" value="1"/>
</dbReference>
<dbReference type="RefSeq" id="WP_141723851.1">
    <property type="nucleotide sequence ID" value="NZ_FMCT01000008.1"/>
</dbReference>